<organism evidence="1">
    <name type="scientific">marine metagenome</name>
    <dbReference type="NCBI Taxonomy" id="408172"/>
    <lineage>
        <taxon>unclassified sequences</taxon>
        <taxon>metagenomes</taxon>
        <taxon>ecological metagenomes</taxon>
    </lineage>
</organism>
<dbReference type="SUPFAM" id="SSF55811">
    <property type="entry name" value="Nudix"/>
    <property type="match status" value="1"/>
</dbReference>
<dbReference type="Gene3D" id="3.90.79.10">
    <property type="entry name" value="Nucleoside Triphosphate Pyrophosphohydrolase"/>
    <property type="match status" value="1"/>
</dbReference>
<proteinExistence type="predicted"/>
<protein>
    <recommendedName>
        <fullName evidence="2">Nudix hydrolase domain-containing protein</fullName>
    </recommendedName>
</protein>
<feature type="non-terminal residue" evidence="1">
    <location>
        <position position="233"/>
    </location>
</feature>
<evidence type="ECO:0000313" key="1">
    <source>
        <dbReference type="EMBL" id="SVE49771.1"/>
    </source>
</evidence>
<sequence>GGRLNIHDLRNNLEGLDQSEYLKILQSASSQKAFDSLPHTLKRELEEELGLVSSEYSVGEVFKLDPYNKLEGAGANHGYTSYEMSLFKISLNFKGFSRLARLSKPKEYNWFTLEEAARAQKGDKRAFIEAWQGHLKSNEENLLNQLKELPESFEDICHFREMIDIPVLLEDPFLCGPTGNNERECLVNLEQDELNLLLAMAWHRRHGTEFPLKLKESISSSLSGWFDVKDQKI</sequence>
<evidence type="ECO:0008006" key="2">
    <source>
        <dbReference type="Google" id="ProtNLM"/>
    </source>
</evidence>
<name>A0A383DZ55_9ZZZZ</name>
<accession>A0A383DZ55</accession>
<dbReference type="EMBL" id="UINC01221436">
    <property type="protein sequence ID" value="SVE49771.1"/>
    <property type="molecule type" value="Genomic_DNA"/>
</dbReference>
<dbReference type="AlphaFoldDB" id="A0A383DZ55"/>
<gene>
    <name evidence="1" type="ORF">METZ01_LOCUS502625</name>
</gene>
<feature type="non-terminal residue" evidence="1">
    <location>
        <position position="1"/>
    </location>
</feature>
<reference evidence="1" key="1">
    <citation type="submission" date="2018-05" db="EMBL/GenBank/DDBJ databases">
        <authorList>
            <person name="Lanie J.A."/>
            <person name="Ng W.-L."/>
            <person name="Kazmierczak K.M."/>
            <person name="Andrzejewski T.M."/>
            <person name="Davidsen T.M."/>
            <person name="Wayne K.J."/>
            <person name="Tettelin H."/>
            <person name="Glass J.I."/>
            <person name="Rusch D."/>
            <person name="Podicherti R."/>
            <person name="Tsui H.-C.T."/>
            <person name="Winkler M.E."/>
        </authorList>
    </citation>
    <scope>NUCLEOTIDE SEQUENCE</scope>
</reference>
<dbReference type="InterPro" id="IPR015797">
    <property type="entry name" value="NUDIX_hydrolase-like_dom_sf"/>
</dbReference>